<evidence type="ECO:0000259" key="2">
    <source>
        <dbReference type="Pfam" id="PF01370"/>
    </source>
</evidence>
<sequence>MKALFLGGTGTISSACTALAQRQGWEITLLNRGNRPAPAGMEQLTADCTDPDAMKAALGDRTFDVVADFIAFRPLDVQRDIELFRDRCSQYIFISSASAYQKPLSDYLITESTPLSNPYWQYSRDKIACEEVLMEAYRSFGFPVTIVRPSHTYCERSIPMGVHGDGGSWQIIRRMREGKPVIVHGDGSSLWTFTFNTDFAKGFCGLMGNPHALGQAVHITSDESLTWDQAYEIVGHALGVKPNLVHISSDFLSACRPDLLGPLLGDKARSVVFDNSKLKRLVPGFHAEIRYDQGVRICLSYIEAHPELQTEDPKFDAWCDRVIAAYFSTLRTLDQN</sequence>
<organism evidence="3 4">
    <name type="scientific">Candidatus Caccousia avicola</name>
    <dbReference type="NCBI Taxonomy" id="2840721"/>
    <lineage>
        <taxon>Bacteria</taxon>
        <taxon>Bacillati</taxon>
        <taxon>Bacillota</taxon>
        <taxon>Clostridia</taxon>
        <taxon>Eubacteriales</taxon>
        <taxon>Oscillospiraceae</taxon>
        <taxon>Oscillospiraceae incertae sedis</taxon>
        <taxon>Candidatus Caccousia</taxon>
    </lineage>
</organism>
<comment type="similarity">
    <text evidence="1">Belongs to the NAD(P)-dependent epimerase/dehydratase family.</text>
</comment>
<dbReference type="PROSITE" id="PS51257">
    <property type="entry name" value="PROKAR_LIPOPROTEIN"/>
    <property type="match status" value="1"/>
</dbReference>
<gene>
    <name evidence="3" type="ORF">IAB89_09920</name>
</gene>
<evidence type="ECO:0000313" key="3">
    <source>
        <dbReference type="EMBL" id="HIR47949.1"/>
    </source>
</evidence>
<feature type="domain" description="NAD-dependent epimerase/dehydratase" evidence="2">
    <location>
        <begin position="4"/>
        <end position="212"/>
    </location>
</feature>
<dbReference type="InterPro" id="IPR001509">
    <property type="entry name" value="Epimerase_deHydtase"/>
</dbReference>
<dbReference type="EMBL" id="DVGZ01000109">
    <property type="protein sequence ID" value="HIR47949.1"/>
    <property type="molecule type" value="Genomic_DNA"/>
</dbReference>
<accession>A0A9D1AP24</accession>
<dbReference type="CDD" id="cd05265">
    <property type="entry name" value="SDR_a1"/>
    <property type="match status" value="1"/>
</dbReference>
<dbReference type="Proteomes" id="UP000824242">
    <property type="component" value="Unassembled WGS sequence"/>
</dbReference>
<dbReference type="AlphaFoldDB" id="A0A9D1AP24"/>
<proteinExistence type="inferred from homology"/>
<dbReference type="InterPro" id="IPR036291">
    <property type="entry name" value="NAD(P)-bd_dom_sf"/>
</dbReference>
<dbReference type="PANTHER" id="PTHR43000">
    <property type="entry name" value="DTDP-D-GLUCOSE 4,6-DEHYDRATASE-RELATED"/>
    <property type="match status" value="1"/>
</dbReference>
<name>A0A9D1AP24_9FIRM</name>
<protein>
    <submittedName>
        <fullName evidence="3">SDR family oxidoreductase</fullName>
    </submittedName>
</protein>
<dbReference type="Gene3D" id="3.40.50.720">
    <property type="entry name" value="NAD(P)-binding Rossmann-like Domain"/>
    <property type="match status" value="1"/>
</dbReference>
<dbReference type="Pfam" id="PF01370">
    <property type="entry name" value="Epimerase"/>
    <property type="match status" value="1"/>
</dbReference>
<evidence type="ECO:0000256" key="1">
    <source>
        <dbReference type="ARBA" id="ARBA00007637"/>
    </source>
</evidence>
<comment type="caution">
    <text evidence="3">The sequence shown here is derived from an EMBL/GenBank/DDBJ whole genome shotgun (WGS) entry which is preliminary data.</text>
</comment>
<evidence type="ECO:0000313" key="4">
    <source>
        <dbReference type="Proteomes" id="UP000824242"/>
    </source>
</evidence>
<reference evidence="3" key="1">
    <citation type="submission" date="2020-10" db="EMBL/GenBank/DDBJ databases">
        <authorList>
            <person name="Gilroy R."/>
        </authorList>
    </citation>
    <scope>NUCLEOTIDE SEQUENCE</scope>
    <source>
        <strain evidence="3">ChiSxjej1B13-7958</strain>
    </source>
</reference>
<reference evidence="3" key="2">
    <citation type="journal article" date="2021" name="PeerJ">
        <title>Extensive microbial diversity within the chicken gut microbiome revealed by metagenomics and culture.</title>
        <authorList>
            <person name="Gilroy R."/>
            <person name="Ravi A."/>
            <person name="Getino M."/>
            <person name="Pursley I."/>
            <person name="Horton D.L."/>
            <person name="Alikhan N.F."/>
            <person name="Baker D."/>
            <person name="Gharbi K."/>
            <person name="Hall N."/>
            <person name="Watson M."/>
            <person name="Adriaenssens E.M."/>
            <person name="Foster-Nyarko E."/>
            <person name="Jarju S."/>
            <person name="Secka A."/>
            <person name="Antonio M."/>
            <person name="Oren A."/>
            <person name="Chaudhuri R.R."/>
            <person name="La Ragione R."/>
            <person name="Hildebrand F."/>
            <person name="Pallen M.J."/>
        </authorList>
    </citation>
    <scope>NUCLEOTIDE SEQUENCE</scope>
    <source>
        <strain evidence="3">ChiSxjej1B13-7958</strain>
    </source>
</reference>
<dbReference type="SUPFAM" id="SSF51735">
    <property type="entry name" value="NAD(P)-binding Rossmann-fold domains"/>
    <property type="match status" value="1"/>
</dbReference>